<dbReference type="STRING" id="1045558.SAMN05216175_1119"/>
<evidence type="ECO:0000313" key="1">
    <source>
        <dbReference type="EMBL" id="SFG68143.1"/>
    </source>
</evidence>
<evidence type="ECO:0008006" key="3">
    <source>
        <dbReference type="Google" id="ProtNLM"/>
    </source>
</evidence>
<protein>
    <recommendedName>
        <fullName evidence="3">DUF2997 domain-containing protein</fullName>
    </recommendedName>
</protein>
<sequence length="68" mass="7430">MAEQQIILTIDGNGKLTAKTHGFKGDTCIDAVAELMDQGFNVVSVKTTDEYYQQATVQHSNLVSNKRG</sequence>
<proteinExistence type="predicted"/>
<dbReference type="Pfam" id="PF11211">
    <property type="entry name" value="DUF2997"/>
    <property type="match status" value="1"/>
</dbReference>
<evidence type="ECO:0000313" key="2">
    <source>
        <dbReference type="Proteomes" id="UP000198623"/>
    </source>
</evidence>
<organism evidence="1 2">
    <name type="scientific">Neptunomonas qingdaonensis</name>
    <dbReference type="NCBI Taxonomy" id="1045558"/>
    <lineage>
        <taxon>Bacteria</taxon>
        <taxon>Pseudomonadati</taxon>
        <taxon>Pseudomonadota</taxon>
        <taxon>Gammaproteobacteria</taxon>
        <taxon>Oceanospirillales</taxon>
        <taxon>Oceanospirillaceae</taxon>
        <taxon>Neptunomonas</taxon>
    </lineage>
</organism>
<dbReference type="Proteomes" id="UP000198623">
    <property type="component" value="Unassembled WGS sequence"/>
</dbReference>
<keyword evidence="2" id="KW-1185">Reference proteome</keyword>
<dbReference type="EMBL" id="FOOU01000011">
    <property type="protein sequence ID" value="SFG68143.1"/>
    <property type="molecule type" value="Genomic_DNA"/>
</dbReference>
<name>A0A1I2TTP2_9GAMM</name>
<dbReference type="InterPro" id="IPR021375">
    <property type="entry name" value="DUF2997"/>
</dbReference>
<accession>A0A1I2TTP2</accession>
<reference evidence="2" key="1">
    <citation type="submission" date="2016-10" db="EMBL/GenBank/DDBJ databases">
        <authorList>
            <person name="Varghese N."/>
            <person name="Submissions S."/>
        </authorList>
    </citation>
    <scope>NUCLEOTIDE SEQUENCE [LARGE SCALE GENOMIC DNA]</scope>
    <source>
        <strain evidence="2">CGMCC 1.10971</strain>
    </source>
</reference>
<dbReference type="OrthoDB" id="7067000at2"/>
<dbReference type="AlphaFoldDB" id="A0A1I2TTP2"/>
<gene>
    <name evidence="1" type="ORF">SAMN05216175_1119</name>
</gene>
<dbReference type="RefSeq" id="WP_090728873.1">
    <property type="nucleotide sequence ID" value="NZ_FOOU01000011.1"/>
</dbReference>